<dbReference type="OrthoDB" id="383937at2"/>
<gene>
    <name evidence="7" type="ORF">DFP98_10110</name>
</gene>
<keyword evidence="8" id="KW-1185">Reference proteome</keyword>
<dbReference type="InterPro" id="IPR050490">
    <property type="entry name" value="Bact_solute-bd_prot1"/>
</dbReference>
<comment type="similarity">
    <text evidence="2">Belongs to the bacterial solute-binding protein 1 family.</text>
</comment>
<dbReference type="PANTHER" id="PTHR43649:SF31">
    <property type="entry name" value="SN-GLYCEROL-3-PHOSPHATE-BINDING PERIPLASMIC PROTEIN UGPB"/>
    <property type="match status" value="1"/>
</dbReference>
<dbReference type="Proteomes" id="UP000256977">
    <property type="component" value="Unassembled WGS sequence"/>
</dbReference>
<evidence type="ECO:0000313" key="7">
    <source>
        <dbReference type="EMBL" id="RED89040.1"/>
    </source>
</evidence>
<accession>A0A3D9KQV9</accession>
<dbReference type="Pfam" id="PF01547">
    <property type="entry name" value="SBP_bac_1"/>
    <property type="match status" value="1"/>
</dbReference>
<sequence>MTKYGLFNVMKVLTICLLTVVMVACNSNNEPQQSTGTTEPTKPSEPSPVESQATSESHEPITLRVGWVIPPENQDWPKMFEAFTKKFPWITVEGVYAENGEDELIKSIAAGQPLDVIWNTSLDRAIEEELIEDLTPYAEKDAEFQSYPYREGYLDNFKRDGKLYALSRGNDGFFILYNKDLLKQYGLEKPKLDWTWEDFRTMAKAATNPGAGHFGVANSVWWYNFVSMAMPMANGHAPNMAAMNEDFSKNLADGSVPEVLDDLNFFHDLMVNDGSLLNTKRAAEVKIEMNSFHIGQSLFFTAIGPVLPGFKAQFPFEWDIATMPKGTAKQVNFGWLSPMSISKASKHKEAAWELIKFWDATKEGQKTLFEFGGSFPNSDDPELVEAFANAKVYEGFDKEVLKYTPGITRFDPARFIPASQELSQTFTDFGAKAYEEEISAHDFFPSRMQKVNEILQQKLAK</sequence>
<evidence type="ECO:0000256" key="3">
    <source>
        <dbReference type="ARBA" id="ARBA00022448"/>
    </source>
</evidence>
<feature type="chain" id="PRO_5017756381" evidence="6">
    <location>
        <begin position="27"/>
        <end position="461"/>
    </location>
</feature>
<feature type="region of interest" description="Disordered" evidence="5">
    <location>
        <begin position="29"/>
        <end position="58"/>
    </location>
</feature>
<keyword evidence="3" id="KW-0813">Transport</keyword>
<dbReference type="InterPro" id="IPR006059">
    <property type="entry name" value="SBP"/>
</dbReference>
<reference evidence="7 8" key="1">
    <citation type="submission" date="2018-07" db="EMBL/GenBank/DDBJ databases">
        <title>Genomic Encyclopedia of Type Strains, Phase III (KMG-III): the genomes of soil and plant-associated and newly described type strains.</title>
        <authorList>
            <person name="Whitman W."/>
        </authorList>
    </citation>
    <scope>NUCLEOTIDE SEQUENCE [LARGE SCALE GENOMIC DNA]</scope>
    <source>
        <strain evidence="7 8">CECT 7287</strain>
    </source>
</reference>
<dbReference type="PANTHER" id="PTHR43649">
    <property type="entry name" value="ARABINOSE-BINDING PROTEIN-RELATED"/>
    <property type="match status" value="1"/>
</dbReference>
<evidence type="ECO:0000256" key="6">
    <source>
        <dbReference type="SAM" id="SignalP"/>
    </source>
</evidence>
<dbReference type="AlphaFoldDB" id="A0A3D9KQV9"/>
<feature type="signal peptide" evidence="6">
    <location>
        <begin position="1"/>
        <end position="26"/>
    </location>
</feature>
<dbReference type="EMBL" id="QRDZ01000001">
    <property type="protein sequence ID" value="RED89040.1"/>
    <property type="molecule type" value="Genomic_DNA"/>
</dbReference>
<evidence type="ECO:0000256" key="4">
    <source>
        <dbReference type="ARBA" id="ARBA00022729"/>
    </source>
</evidence>
<evidence type="ECO:0000313" key="8">
    <source>
        <dbReference type="Proteomes" id="UP000256977"/>
    </source>
</evidence>
<comment type="caution">
    <text evidence="7">The sequence shown here is derived from an EMBL/GenBank/DDBJ whole genome shotgun (WGS) entry which is preliminary data.</text>
</comment>
<proteinExistence type="inferred from homology"/>
<evidence type="ECO:0000256" key="1">
    <source>
        <dbReference type="ARBA" id="ARBA00004196"/>
    </source>
</evidence>
<dbReference type="SUPFAM" id="SSF53850">
    <property type="entry name" value="Periplasmic binding protein-like II"/>
    <property type="match status" value="1"/>
</dbReference>
<name>A0A3D9KQV9_9BACL</name>
<evidence type="ECO:0000256" key="2">
    <source>
        <dbReference type="ARBA" id="ARBA00008520"/>
    </source>
</evidence>
<protein>
    <submittedName>
        <fullName evidence="7">ABC-type glycerol-3-phosphate transport system substrate-binding protein</fullName>
    </submittedName>
</protein>
<dbReference type="Gene3D" id="3.40.190.10">
    <property type="entry name" value="Periplasmic binding protein-like II"/>
    <property type="match status" value="1"/>
</dbReference>
<dbReference type="PROSITE" id="PS51257">
    <property type="entry name" value="PROKAR_LIPOPROTEIN"/>
    <property type="match status" value="1"/>
</dbReference>
<dbReference type="RefSeq" id="WP_116058515.1">
    <property type="nucleotide sequence ID" value="NZ_QRDZ01000001.1"/>
</dbReference>
<dbReference type="GO" id="GO:0030313">
    <property type="term" value="C:cell envelope"/>
    <property type="evidence" value="ECO:0007669"/>
    <property type="project" value="UniProtKB-SubCell"/>
</dbReference>
<evidence type="ECO:0000256" key="5">
    <source>
        <dbReference type="SAM" id="MobiDB-lite"/>
    </source>
</evidence>
<keyword evidence="4 6" id="KW-0732">Signal</keyword>
<comment type="subcellular location">
    <subcellularLocation>
        <location evidence="1">Cell envelope</location>
    </subcellularLocation>
</comment>
<organism evidence="7 8">
    <name type="scientific">Cohnella phaseoli</name>
    <dbReference type="NCBI Taxonomy" id="456490"/>
    <lineage>
        <taxon>Bacteria</taxon>
        <taxon>Bacillati</taxon>
        <taxon>Bacillota</taxon>
        <taxon>Bacilli</taxon>
        <taxon>Bacillales</taxon>
        <taxon>Paenibacillaceae</taxon>
        <taxon>Cohnella</taxon>
    </lineage>
</organism>